<feature type="transmembrane region" description="Helical" evidence="7">
    <location>
        <begin position="203"/>
        <end position="231"/>
    </location>
</feature>
<dbReference type="Pfam" id="PF01529">
    <property type="entry name" value="DHHC"/>
    <property type="match status" value="1"/>
</dbReference>
<feature type="compositionally biased region" description="Polar residues" evidence="8">
    <location>
        <begin position="454"/>
        <end position="473"/>
    </location>
</feature>
<feature type="region of interest" description="Disordered" evidence="8">
    <location>
        <begin position="451"/>
        <end position="473"/>
    </location>
</feature>
<evidence type="ECO:0000256" key="5">
    <source>
        <dbReference type="ARBA" id="ARBA00023136"/>
    </source>
</evidence>
<keyword evidence="11" id="KW-1185">Reference proteome</keyword>
<evidence type="ECO:0000256" key="1">
    <source>
        <dbReference type="ARBA" id="ARBA00004141"/>
    </source>
</evidence>
<dbReference type="AlphaFoldDB" id="A0AAV5VX57"/>
<name>A0AAV5VX57_9BILA</name>
<feature type="transmembrane region" description="Helical" evidence="7">
    <location>
        <begin position="89"/>
        <end position="107"/>
    </location>
</feature>
<evidence type="ECO:0000256" key="6">
    <source>
        <dbReference type="ARBA" id="ARBA00023315"/>
    </source>
</evidence>
<feature type="transmembrane region" description="Helical" evidence="7">
    <location>
        <begin position="63"/>
        <end position="83"/>
    </location>
</feature>
<comment type="subcellular location">
    <subcellularLocation>
        <location evidence="1">Membrane</location>
        <topology evidence="1">Multi-pass membrane protein</topology>
    </subcellularLocation>
</comment>
<comment type="domain">
    <text evidence="7">The DHHC domain is required for palmitoyltransferase activity.</text>
</comment>
<dbReference type="EC" id="2.3.1.225" evidence="7"/>
<feature type="transmembrane region" description="Helical" evidence="7">
    <location>
        <begin position="251"/>
        <end position="278"/>
    </location>
</feature>
<dbReference type="GO" id="GO:0016020">
    <property type="term" value="C:membrane"/>
    <property type="evidence" value="ECO:0007669"/>
    <property type="project" value="UniProtKB-SubCell"/>
</dbReference>
<reference evidence="10" key="1">
    <citation type="submission" date="2023-10" db="EMBL/GenBank/DDBJ databases">
        <title>Genome assembly of Pristionchus species.</title>
        <authorList>
            <person name="Yoshida K."/>
            <person name="Sommer R.J."/>
        </authorList>
    </citation>
    <scope>NUCLEOTIDE SEQUENCE</scope>
    <source>
        <strain evidence="10">RS5133</strain>
    </source>
</reference>
<comment type="caution">
    <text evidence="10">The sequence shown here is derived from an EMBL/GenBank/DDBJ whole genome shotgun (WGS) entry which is preliminary data.</text>
</comment>
<evidence type="ECO:0000256" key="8">
    <source>
        <dbReference type="SAM" id="MobiDB-lite"/>
    </source>
</evidence>
<comment type="similarity">
    <text evidence="7">Belongs to the DHHC palmitoyltransferase family.</text>
</comment>
<dbReference type="EMBL" id="BTSY01000004">
    <property type="protein sequence ID" value="GMT24184.1"/>
    <property type="molecule type" value="Genomic_DNA"/>
</dbReference>
<accession>A0AAV5VX57</accession>
<gene>
    <name evidence="10" type="ORF">PFISCL1PPCAC_15481</name>
</gene>
<organism evidence="10 11">
    <name type="scientific">Pristionchus fissidentatus</name>
    <dbReference type="NCBI Taxonomy" id="1538716"/>
    <lineage>
        <taxon>Eukaryota</taxon>
        <taxon>Metazoa</taxon>
        <taxon>Ecdysozoa</taxon>
        <taxon>Nematoda</taxon>
        <taxon>Chromadorea</taxon>
        <taxon>Rhabditida</taxon>
        <taxon>Rhabditina</taxon>
        <taxon>Diplogasteromorpha</taxon>
        <taxon>Diplogasteroidea</taxon>
        <taxon>Neodiplogasteridae</taxon>
        <taxon>Pristionchus</taxon>
    </lineage>
</organism>
<keyword evidence="3 7" id="KW-0812">Transmembrane</keyword>
<sequence>RVGRPLQDMVITRRGKDKLKEAGDQIEESSKIDKQSIIPAPSWNAKLNIDWRNDVGKTVFMRMLHWGPLIALFLIFYIGFVAATLALSWWPISTVGGFVHFSIFLFWNYSTLNNFLKAAFIGGGYLTKEWTPDVVTLFIQSDMAGHHTCSLQEELDSHLQYCSQCKGYKAPRAHHCSKCQRCVLKMDHHCPWINNCVGHRNHAYFVIFLASASTGCMHACVIIATSIYHGLNLTWYNRYAAKDSYPVVHLTISWFLVSVLAAALAAGVSVAVGILMGIQLKGIYKGMTALEDYIVSKAEHSREEEEEEGIEVTPFVFPYDLGWKSNMKEIFSGWGTAHGNGIWWPIRNGTDQFTLTKEQLRQKVAKRERARMVKIIHSYPGGWWRSIFVGIRVFLCQPISEEARVKIEMEELWMVTRGQKHWLYGKKVVSDGEESTKGWFPRRYADIVSDNENDSTSQLTIASTSQSSTEKSE</sequence>
<dbReference type="PROSITE" id="PS50216">
    <property type="entry name" value="DHHC"/>
    <property type="match status" value="1"/>
</dbReference>
<evidence type="ECO:0000256" key="4">
    <source>
        <dbReference type="ARBA" id="ARBA00022989"/>
    </source>
</evidence>
<dbReference type="GO" id="GO:0019706">
    <property type="term" value="F:protein-cysteine S-palmitoyltransferase activity"/>
    <property type="evidence" value="ECO:0007669"/>
    <property type="project" value="UniProtKB-EC"/>
</dbReference>
<evidence type="ECO:0000256" key="7">
    <source>
        <dbReference type="RuleBase" id="RU079119"/>
    </source>
</evidence>
<evidence type="ECO:0000256" key="3">
    <source>
        <dbReference type="ARBA" id="ARBA00022692"/>
    </source>
</evidence>
<evidence type="ECO:0000313" key="11">
    <source>
        <dbReference type="Proteomes" id="UP001432322"/>
    </source>
</evidence>
<protein>
    <recommendedName>
        <fullName evidence="7">Palmitoyltransferase</fullName>
        <ecNumber evidence="7">2.3.1.225</ecNumber>
    </recommendedName>
</protein>
<keyword evidence="2 7" id="KW-0808">Transferase</keyword>
<evidence type="ECO:0000256" key="2">
    <source>
        <dbReference type="ARBA" id="ARBA00022679"/>
    </source>
</evidence>
<keyword evidence="4 7" id="KW-1133">Transmembrane helix</keyword>
<feature type="non-terminal residue" evidence="10">
    <location>
        <position position="1"/>
    </location>
</feature>
<dbReference type="PANTHER" id="PTHR12246">
    <property type="entry name" value="PALMITOYLTRANSFERASE ZDHHC16"/>
    <property type="match status" value="1"/>
</dbReference>
<feature type="domain" description="Palmitoyltransferase DHHC" evidence="9">
    <location>
        <begin position="158"/>
        <end position="293"/>
    </location>
</feature>
<evidence type="ECO:0000313" key="10">
    <source>
        <dbReference type="EMBL" id="GMT24184.1"/>
    </source>
</evidence>
<proteinExistence type="inferred from homology"/>
<dbReference type="Proteomes" id="UP001432322">
    <property type="component" value="Unassembled WGS sequence"/>
</dbReference>
<dbReference type="InterPro" id="IPR039859">
    <property type="entry name" value="PFA4/ZDH16/20/ERF2-like"/>
</dbReference>
<evidence type="ECO:0000259" key="9">
    <source>
        <dbReference type="Pfam" id="PF01529"/>
    </source>
</evidence>
<dbReference type="InterPro" id="IPR001594">
    <property type="entry name" value="Palmitoyltrfase_DHHC"/>
</dbReference>
<keyword evidence="6 7" id="KW-0012">Acyltransferase</keyword>
<keyword evidence="5 7" id="KW-0472">Membrane</keyword>
<comment type="catalytic activity">
    <reaction evidence="7">
        <text>L-cysteinyl-[protein] + hexadecanoyl-CoA = S-hexadecanoyl-L-cysteinyl-[protein] + CoA</text>
        <dbReference type="Rhea" id="RHEA:36683"/>
        <dbReference type="Rhea" id="RHEA-COMP:10131"/>
        <dbReference type="Rhea" id="RHEA-COMP:11032"/>
        <dbReference type="ChEBI" id="CHEBI:29950"/>
        <dbReference type="ChEBI" id="CHEBI:57287"/>
        <dbReference type="ChEBI" id="CHEBI:57379"/>
        <dbReference type="ChEBI" id="CHEBI:74151"/>
        <dbReference type="EC" id="2.3.1.225"/>
    </reaction>
</comment>